<name>A0A9P6VQ30_9HELO</name>
<dbReference type="PANTHER" id="PTHR47356:SF2">
    <property type="entry name" value="FAD-BINDING DOMAIN-CONTAINING PROTEIN-RELATED"/>
    <property type="match status" value="1"/>
</dbReference>
<dbReference type="PRINTS" id="PR00420">
    <property type="entry name" value="RNGMNOXGNASE"/>
</dbReference>
<keyword evidence="2" id="KW-0285">Flavoprotein</keyword>
<feature type="domain" description="FAD-binding" evidence="5">
    <location>
        <begin position="58"/>
        <end position="245"/>
    </location>
</feature>
<sequence length="367" mass="41643">MGYGLGIFERQRFLRLLHGQLRNKEKIHLKKRVMTIIDGQDSMLVKCADGSSYTGHIVVGTDGIHSRVRTEMQCLAPPDLVLKDKTSITAEYVSFFGTSKAIPGLKEGEGHTVFDLDHSSLLFVGSGHIPQWFFVTKLDKKYYGDEIPRFTREDMEKKALEYEDFQFCEGVTMSQLMSTTTQLSYVALEEANHEVWTHRRIVCLGDSIHKMTPNYGQGGNQAIEGAAVLTNCLRKMLDTGNGDVSLEKIEKTLLKYQRLRGKRAESFVKMSGIITRDEALATLKHTLRFLYFPLPSSEWMAGKSRTWLSKRSTLTGADFQTKMYSTAPVLDHLPIPPRLTAYKSWRTKPMKPEAAKPPRAQWVIPFL</sequence>
<keyword evidence="6" id="KW-0503">Monooxygenase</keyword>
<dbReference type="AlphaFoldDB" id="A0A9P6VQ30"/>
<dbReference type="PANTHER" id="PTHR47356">
    <property type="entry name" value="FAD-DEPENDENT MONOOXYGENASE ASQG-RELATED"/>
    <property type="match status" value="1"/>
</dbReference>
<dbReference type="GO" id="GO:0004497">
    <property type="term" value="F:monooxygenase activity"/>
    <property type="evidence" value="ECO:0007669"/>
    <property type="project" value="UniProtKB-KW"/>
</dbReference>
<dbReference type="SUPFAM" id="SSF51905">
    <property type="entry name" value="FAD/NAD(P)-binding domain"/>
    <property type="match status" value="1"/>
</dbReference>
<proteinExistence type="inferred from homology"/>
<evidence type="ECO:0000256" key="4">
    <source>
        <dbReference type="ARBA" id="ARBA00023002"/>
    </source>
</evidence>
<evidence type="ECO:0000313" key="7">
    <source>
        <dbReference type="Proteomes" id="UP000785200"/>
    </source>
</evidence>
<dbReference type="GO" id="GO:0071949">
    <property type="term" value="F:FAD binding"/>
    <property type="evidence" value="ECO:0007669"/>
    <property type="project" value="InterPro"/>
</dbReference>
<evidence type="ECO:0000313" key="6">
    <source>
        <dbReference type="EMBL" id="KAG0651547.1"/>
    </source>
</evidence>
<dbReference type="InterPro" id="IPR002938">
    <property type="entry name" value="FAD-bd"/>
</dbReference>
<dbReference type="OrthoDB" id="10029326at2759"/>
<protein>
    <submittedName>
        <fullName evidence="6">FAD-dependent monooxygenase</fullName>
    </submittedName>
</protein>
<accession>A0A9P6VQ30</accession>
<dbReference type="Pfam" id="PF01494">
    <property type="entry name" value="FAD_binding_3"/>
    <property type="match status" value="1"/>
</dbReference>
<comment type="similarity">
    <text evidence="1">Belongs to the paxM FAD-dependent monooxygenase family.</text>
</comment>
<evidence type="ECO:0000256" key="1">
    <source>
        <dbReference type="ARBA" id="ARBA00007992"/>
    </source>
</evidence>
<keyword evidence="4" id="KW-0560">Oxidoreductase</keyword>
<reference evidence="6" key="1">
    <citation type="submission" date="2019-07" db="EMBL/GenBank/DDBJ databases">
        <title>Hyphodiscus hymeniophilus genome sequencing and assembly.</title>
        <authorList>
            <person name="Kramer G."/>
            <person name="Nodwell J."/>
        </authorList>
    </citation>
    <scope>NUCLEOTIDE SEQUENCE</scope>
    <source>
        <strain evidence="6">ATCC 34498</strain>
    </source>
</reference>
<comment type="caution">
    <text evidence="6">The sequence shown here is derived from an EMBL/GenBank/DDBJ whole genome shotgun (WGS) entry which is preliminary data.</text>
</comment>
<gene>
    <name evidence="6" type="ORF">D0Z07_1930</name>
</gene>
<dbReference type="EMBL" id="VNKQ01000004">
    <property type="protein sequence ID" value="KAG0651547.1"/>
    <property type="molecule type" value="Genomic_DNA"/>
</dbReference>
<evidence type="ECO:0000256" key="3">
    <source>
        <dbReference type="ARBA" id="ARBA00022827"/>
    </source>
</evidence>
<evidence type="ECO:0000256" key="2">
    <source>
        <dbReference type="ARBA" id="ARBA00022630"/>
    </source>
</evidence>
<dbReference type="InterPro" id="IPR036188">
    <property type="entry name" value="FAD/NAD-bd_sf"/>
</dbReference>
<keyword evidence="3" id="KW-0274">FAD</keyword>
<dbReference type="InterPro" id="IPR050562">
    <property type="entry name" value="FAD_mOase_fung"/>
</dbReference>
<keyword evidence="7" id="KW-1185">Reference proteome</keyword>
<dbReference type="Proteomes" id="UP000785200">
    <property type="component" value="Unassembled WGS sequence"/>
</dbReference>
<organism evidence="6 7">
    <name type="scientific">Hyphodiscus hymeniophilus</name>
    <dbReference type="NCBI Taxonomy" id="353542"/>
    <lineage>
        <taxon>Eukaryota</taxon>
        <taxon>Fungi</taxon>
        <taxon>Dikarya</taxon>
        <taxon>Ascomycota</taxon>
        <taxon>Pezizomycotina</taxon>
        <taxon>Leotiomycetes</taxon>
        <taxon>Helotiales</taxon>
        <taxon>Hyphodiscaceae</taxon>
        <taxon>Hyphodiscus</taxon>
    </lineage>
</organism>
<dbReference type="Gene3D" id="3.50.50.60">
    <property type="entry name" value="FAD/NAD(P)-binding domain"/>
    <property type="match status" value="1"/>
</dbReference>
<evidence type="ECO:0000259" key="5">
    <source>
        <dbReference type="Pfam" id="PF01494"/>
    </source>
</evidence>